<evidence type="ECO:0000256" key="2">
    <source>
        <dbReference type="ARBA" id="ARBA00016013"/>
    </source>
</evidence>
<feature type="domain" description="FlgD/Vpr Ig-like" evidence="6">
    <location>
        <begin position="110"/>
        <end position="180"/>
    </location>
</feature>
<feature type="domain" description="FlgD Tudor-like" evidence="7">
    <location>
        <begin position="88"/>
        <end position="223"/>
    </location>
</feature>
<evidence type="ECO:0000256" key="1">
    <source>
        <dbReference type="ARBA" id="ARBA00010577"/>
    </source>
</evidence>
<dbReference type="EMBL" id="CP029347">
    <property type="protein sequence ID" value="AWL11326.1"/>
    <property type="molecule type" value="Genomic_DNA"/>
</dbReference>
<evidence type="ECO:0000313" key="9">
    <source>
        <dbReference type="Proteomes" id="UP000245728"/>
    </source>
</evidence>
<evidence type="ECO:0000256" key="3">
    <source>
        <dbReference type="ARBA" id="ARBA00022795"/>
    </source>
</evidence>
<dbReference type="Pfam" id="PF03963">
    <property type="entry name" value="FlgD"/>
    <property type="match status" value="1"/>
</dbReference>
<dbReference type="InterPro" id="IPR025963">
    <property type="entry name" value="FLgD_Tudor"/>
</dbReference>
<accession>A0A2S2E139</accession>
<dbReference type="Gene3D" id="2.60.40.4070">
    <property type="match status" value="1"/>
</dbReference>
<evidence type="ECO:0000259" key="6">
    <source>
        <dbReference type="Pfam" id="PF13860"/>
    </source>
</evidence>
<dbReference type="InterPro" id="IPR005648">
    <property type="entry name" value="FlgD"/>
</dbReference>
<dbReference type="Proteomes" id="UP000245728">
    <property type="component" value="Chromosome"/>
</dbReference>
<dbReference type="AlphaFoldDB" id="A0A2S2E139"/>
<protein>
    <recommendedName>
        <fullName evidence="2 5">Basal-body rod modification protein FlgD</fullName>
    </recommendedName>
</protein>
<dbReference type="KEGG" id="salh:HMF8227_00831"/>
<dbReference type="OrthoDB" id="9785233at2"/>
<gene>
    <name evidence="8" type="ORF">HMF8227_00831</name>
</gene>
<evidence type="ECO:0000256" key="4">
    <source>
        <dbReference type="ARBA" id="ARBA00024746"/>
    </source>
</evidence>
<dbReference type="GO" id="GO:0044781">
    <property type="term" value="P:bacterial-type flagellum organization"/>
    <property type="evidence" value="ECO:0007669"/>
    <property type="project" value="UniProtKB-UniRule"/>
</dbReference>
<evidence type="ECO:0000256" key="5">
    <source>
        <dbReference type="RuleBase" id="RU362076"/>
    </source>
</evidence>
<sequence>MENVTNTGINKDYYWQDDSKVPKADENNGQLTQEDFFSLLTEQLSMQDPTKPVDNDKMVQQMTSFTMADSLSSLNQKFDQFAQSMTSNQALQASSLVGQQVLLQSSNMVLKEGQPVTGVIVNESRASNMKLTIENQYGETVRVMDAGSQDAGNIDFGWDGTDQNGNPVPPGNYKLTASATVDGEQTTVPTAIHRHVNSVSMGSNGQGVILNLYGDESVTLGDVMEIG</sequence>
<keyword evidence="9" id="KW-1185">Reference proteome</keyword>
<dbReference type="Pfam" id="PF13860">
    <property type="entry name" value="FlgD_ig"/>
    <property type="match status" value="1"/>
</dbReference>
<reference evidence="8 9" key="1">
    <citation type="submission" date="2018-05" db="EMBL/GenBank/DDBJ databases">
        <title>Salinimonas sp. HMF8227 Genome sequencing and assembly.</title>
        <authorList>
            <person name="Kang H."/>
            <person name="Kang J."/>
            <person name="Cha I."/>
            <person name="Kim H."/>
            <person name="Joh K."/>
        </authorList>
    </citation>
    <scope>NUCLEOTIDE SEQUENCE [LARGE SCALE GENOMIC DNA]</scope>
    <source>
        <strain evidence="8 9">HMF8227</strain>
    </source>
</reference>
<dbReference type="Pfam" id="PF13861">
    <property type="entry name" value="FLgD_tudor"/>
    <property type="match status" value="1"/>
</dbReference>
<name>A0A2S2E139_9ALTE</name>
<keyword evidence="3 5" id="KW-1005">Bacterial flagellum biogenesis</keyword>
<proteinExistence type="inferred from homology"/>
<organism evidence="8 9">
    <name type="scientific">Saliniradius amylolyticus</name>
    <dbReference type="NCBI Taxonomy" id="2183582"/>
    <lineage>
        <taxon>Bacteria</taxon>
        <taxon>Pseudomonadati</taxon>
        <taxon>Pseudomonadota</taxon>
        <taxon>Gammaproteobacteria</taxon>
        <taxon>Alteromonadales</taxon>
        <taxon>Alteromonadaceae</taxon>
        <taxon>Saliniradius</taxon>
    </lineage>
</organism>
<dbReference type="InterPro" id="IPR025965">
    <property type="entry name" value="FlgD/Vpr_Ig-like"/>
</dbReference>
<comment type="function">
    <text evidence="4 5">Required for flagellar hook formation. May act as a scaffolding protein.</text>
</comment>
<comment type="similarity">
    <text evidence="1 5">Belongs to the FlgD family.</text>
</comment>
<evidence type="ECO:0000259" key="7">
    <source>
        <dbReference type="Pfam" id="PF13861"/>
    </source>
</evidence>
<dbReference type="Gene3D" id="2.30.30.910">
    <property type="match status" value="1"/>
</dbReference>
<evidence type="ECO:0000313" key="8">
    <source>
        <dbReference type="EMBL" id="AWL11326.1"/>
    </source>
</evidence>
<dbReference type="RefSeq" id="WP_109338985.1">
    <property type="nucleotide sequence ID" value="NZ_CP029347.1"/>
</dbReference>